<feature type="region of interest" description="Disordered" evidence="1">
    <location>
        <begin position="1"/>
        <end position="29"/>
    </location>
</feature>
<dbReference type="Proteomes" id="UP001497480">
    <property type="component" value="Unassembled WGS sequence"/>
</dbReference>
<comment type="caution">
    <text evidence="2">The sequence shown here is derived from an EMBL/GenBank/DDBJ whole genome shotgun (WGS) entry which is preliminary data.</text>
</comment>
<reference evidence="2 3" key="1">
    <citation type="submission" date="2024-03" db="EMBL/GenBank/DDBJ databases">
        <authorList>
            <person name="Martinez-Hernandez J."/>
        </authorList>
    </citation>
    <scope>NUCLEOTIDE SEQUENCE [LARGE SCALE GENOMIC DNA]</scope>
</reference>
<protein>
    <submittedName>
        <fullName evidence="2">Uncharacterized protein</fullName>
    </submittedName>
</protein>
<evidence type="ECO:0000313" key="3">
    <source>
        <dbReference type="Proteomes" id="UP001497480"/>
    </source>
</evidence>
<proteinExistence type="predicted"/>
<name>A0AAV1YFU0_LUPLU</name>
<dbReference type="EMBL" id="CAXHTB010000024">
    <property type="protein sequence ID" value="CAL0332876.1"/>
    <property type="molecule type" value="Genomic_DNA"/>
</dbReference>
<accession>A0AAV1YFU0</accession>
<keyword evidence="3" id="KW-1185">Reference proteome</keyword>
<sequence length="77" mass="8606">MTNTNTWKKSKDTPKAGPGPKKKHAEKVVNKDKDFVINLEIDHSEEVDLQNVTMMDDIPKSPRIGHTNAEVPIVGIK</sequence>
<gene>
    <name evidence="2" type="ORF">LLUT_LOCUS33936</name>
</gene>
<evidence type="ECO:0000313" key="2">
    <source>
        <dbReference type="EMBL" id="CAL0332876.1"/>
    </source>
</evidence>
<dbReference type="AlphaFoldDB" id="A0AAV1YFU0"/>
<evidence type="ECO:0000256" key="1">
    <source>
        <dbReference type="SAM" id="MobiDB-lite"/>
    </source>
</evidence>
<organism evidence="2 3">
    <name type="scientific">Lupinus luteus</name>
    <name type="common">European yellow lupine</name>
    <dbReference type="NCBI Taxonomy" id="3873"/>
    <lineage>
        <taxon>Eukaryota</taxon>
        <taxon>Viridiplantae</taxon>
        <taxon>Streptophyta</taxon>
        <taxon>Embryophyta</taxon>
        <taxon>Tracheophyta</taxon>
        <taxon>Spermatophyta</taxon>
        <taxon>Magnoliopsida</taxon>
        <taxon>eudicotyledons</taxon>
        <taxon>Gunneridae</taxon>
        <taxon>Pentapetalae</taxon>
        <taxon>rosids</taxon>
        <taxon>fabids</taxon>
        <taxon>Fabales</taxon>
        <taxon>Fabaceae</taxon>
        <taxon>Papilionoideae</taxon>
        <taxon>50 kb inversion clade</taxon>
        <taxon>genistoids sensu lato</taxon>
        <taxon>core genistoids</taxon>
        <taxon>Genisteae</taxon>
        <taxon>Lupinus</taxon>
    </lineage>
</organism>
<feature type="region of interest" description="Disordered" evidence="1">
    <location>
        <begin position="57"/>
        <end position="77"/>
    </location>
</feature>